<reference evidence="1" key="1">
    <citation type="submission" date="2020-08" db="EMBL/GenBank/DDBJ databases">
        <title>Multicomponent nature underlies the extraordinary mechanical properties of spider dragline silk.</title>
        <authorList>
            <person name="Kono N."/>
            <person name="Nakamura H."/>
            <person name="Mori M."/>
            <person name="Yoshida Y."/>
            <person name="Ohtoshi R."/>
            <person name="Malay A.D."/>
            <person name="Moran D.A.P."/>
            <person name="Tomita M."/>
            <person name="Numata K."/>
            <person name="Arakawa K."/>
        </authorList>
    </citation>
    <scope>NUCLEOTIDE SEQUENCE</scope>
</reference>
<gene>
    <name evidence="1" type="ORF">NPIL_234741</name>
</gene>
<dbReference type="EMBL" id="BMAW01068861">
    <property type="protein sequence ID" value="GFT66143.1"/>
    <property type="molecule type" value="Genomic_DNA"/>
</dbReference>
<accession>A0A8X6TX42</accession>
<protein>
    <submittedName>
        <fullName evidence="1">Uncharacterized protein</fullName>
    </submittedName>
</protein>
<sequence>GTLPMPWGSTYLSERDGQEGAIAHLYSRRRGSASLSELDGMSSAGSSD</sequence>
<comment type="caution">
    <text evidence="1">The sequence shown here is derived from an EMBL/GenBank/DDBJ whole genome shotgun (WGS) entry which is preliminary data.</text>
</comment>
<evidence type="ECO:0000313" key="2">
    <source>
        <dbReference type="Proteomes" id="UP000887013"/>
    </source>
</evidence>
<dbReference type="AlphaFoldDB" id="A0A8X6TX42"/>
<name>A0A8X6TX42_NEPPI</name>
<feature type="non-terminal residue" evidence="1">
    <location>
        <position position="1"/>
    </location>
</feature>
<evidence type="ECO:0000313" key="1">
    <source>
        <dbReference type="EMBL" id="GFT66143.1"/>
    </source>
</evidence>
<proteinExistence type="predicted"/>
<dbReference type="Proteomes" id="UP000887013">
    <property type="component" value="Unassembled WGS sequence"/>
</dbReference>
<keyword evidence="2" id="KW-1185">Reference proteome</keyword>
<organism evidence="1 2">
    <name type="scientific">Nephila pilipes</name>
    <name type="common">Giant wood spider</name>
    <name type="synonym">Nephila maculata</name>
    <dbReference type="NCBI Taxonomy" id="299642"/>
    <lineage>
        <taxon>Eukaryota</taxon>
        <taxon>Metazoa</taxon>
        <taxon>Ecdysozoa</taxon>
        <taxon>Arthropoda</taxon>
        <taxon>Chelicerata</taxon>
        <taxon>Arachnida</taxon>
        <taxon>Araneae</taxon>
        <taxon>Araneomorphae</taxon>
        <taxon>Entelegynae</taxon>
        <taxon>Araneoidea</taxon>
        <taxon>Nephilidae</taxon>
        <taxon>Nephila</taxon>
    </lineage>
</organism>